<keyword evidence="5" id="KW-0464">Manganese</keyword>
<evidence type="ECO:0000256" key="1">
    <source>
        <dbReference type="ARBA" id="ARBA00001936"/>
    </source>
</evidence>
<keyword evidence="3" id="KW-0479">Metal-binding</keyword>
<dbReference type="Pfam" id="PF00557">
    <property type="entry name" value="Peptidase_M24"/>
    <property type="match status" value="1"/>
</dbReference>
<evidence type="ECO:0000259" key="7">
    <source>
        <dbReference type="Pfam" id="PF01321"/>
    </source>
</evidence>
<organism evidence="8 9">
    <name type="scientific">Bacillus timonensis</name>
    <dbReference type="NCBI Taxonomy" id="1033734"/>
    <lineage>
        <taxon>Bacteria</taxon>
        <taxon>Bacillati</taxon>
        <taxon>Bacillota</taxon>
        <taxon>Bacilli</taxon>
        <taxon>Bacillales</taxon>
        <taxon>Bacillaceae</taxon>
        <taxon>Bacillus</taxon>
    </lineage>
</organism>
<evidence type="ECO:0000256" key="3">
    <source>
        <dbReference type="ARBA" id="ARBA00022723"/>
    </source>
</evidence>
<dbReference type="GO" id="GO:0008235">
    <property type="term" value="F:metalloexopeptidase activity"/>
    <property type="evidence" value="ECO:0007669"/>
    <property type="project" value="UniProtKB-ARBA"/>
</dbReference>
<keyword evidence="9" id="KW-1185">Reference proteome</keyword>
<keyword evidence="4" id="KW-0378">Hydrolase</keyword>
<dbReference type="PANTHER" id="PTHR46112:SF10">
    <property type="entry name" value="DIPEPTIDASE YKVY-RELATED"/>
    <property type="match status" value="1"/>
</dbReference>
<dbReference type="OrthoDB" id="9806388at2"/>
<dbReference type="InterPro" id="IPR000994">
    <property type="entry name" value="Pept_M24"/>
</dbReference>
<dbReference type="Pfam" id="PF01321">
    <property type="entry name" value="Creatinase_N"/>
    <property type="match status" value="1"/>
</dbReference>
<evidence type="ECO:0000256" key="2">
    <source>
        <dbReference type="ARBA" id="ARBA00008766"/>
    </source>
</evidence>
<dbReference type="AlphaFoldDB" id="A0A4S3PYL7"/>
<dbReference type="Gene3D" id="3.90.230.10">
    <property type="entry name" value="Creatinase/methionine aminopeptidase superfamily"/>
    <property type="match status" value="1"/>
</dbReference>
<evidence type="ECO:0000313" key="9">
    <source>
        <dbReference type="Proteomes" id="UP000306477"/>
    </source>
</evidence>
<comment type="cofactor">
    <cofactor evidence="1">
        <name>Mn(2+)</name>
        <dbReference type="ChEBI" id="CHEBI:29035"/>
    </cofactor>
</comment>
<dbReference type="InterPro" id="IPR036005">
    <property type="entry name" value="Creatinase/aminopeptidase-like"/>
</dbReference>
<gene>
    <name evidence="8" type="ORF">E1I69_02730</name>
</gene>
<dbReference type="Proteomes" id="UP000306477">
    <property type="component" value="Unassembled WGS sequence"/>
</dbReference>
<dbReference type="CDD" id="cd01092">
    <property type="entry name" value="APP-like"/>
    <property type="match status" value="1"/>
</dbReference>
<evidence type="ECO:0000256" key="4">
    <source>
        <dbReference type="ARBA" id="ARBA00022801"/>
    </source>
</evidence>
<dbReference type="FunFam" id="3.90.230.10:FF:000014">
    <property type="entry name" value="Aminopeptidase P family protein"/>
    <property type="match status" value="1"/>
</dbReference>
<proteinExistence type="inferred from homology"/>
<dbReference type="InterPro" id="IPR050659">
    <property type="entry name" value="Peptidase_M24B"/>
</dbReference>
<dbReference type="Gene3D" id="3.40.350.10">
    <property type="entry name" value="Creatinase/prolidase N-terminal domain"/>
    <property type="match status" value="1"/>
</dbReference>
<feature type="domain" description="Creatinase N-terminal" evidence="7">
    <location>
        <begin position="4"/>
        <end position="138"/>
    </location>
</feature>
<dbReference type="PRINTS" id="PR00599">
    <property type="entry name" value="MAPEPTIDASE"/>
</dbReference>
<protein>
    <submittedName>
        <fullName evidence="8">Aminopeptidase P family protein</fullName>
    </submittedName>
</protein>
<comment type="caution">
    <text evidence="8">The sequence shown here is derived from an EMBL/GenBank/DDBJ whole genome shotgun (WGS) entry which is preliminary data.</text>
</comment>
<dbReference type="GO" id="GO:0046872">
    <property type="term" value="F:metal ion binding"/>
    <property type="evidence" value="ECO:0007669"/>
    <property type="project" value="UniProtKB-KW"/>
</dbReference>
<dbReference type="InterPro" id="IPR000587">
    <property type="entry name" value="Creatinase_N"/>
</dbReference>
<dbReference type="SUPFAM" id="SSF53092">
    <property type="entry name" value="Creatinase/prolidase N-terminal domain"/>
    <property type="match status" value="1"/>
</dbReference>
<feature type="domain" description="Peptidase M24" evidence="6">
    <location>
        <begin position="146"/>
        <end position="347"/>
    </location>
</feature>
<dbReference type="InterPro" id="IPR001714">
    <property type="entry name" value="Pept_M24_MAP"/>
</dbReference>
<accession>A0A4S3PYL7</accession>
<dbReference type="RefSeq" id="WP_136378104.1">
    <property type="nucleotide sequence ID" value="NZ_SLUB01000003.1"/>
</dbReference>
<dbReference type="PROSITE" id="PS00491">
    <property type="entry name" value="PROLINE_PEPTIDASE"/>
    <property type="match status" value="1"/>
</dbReference>
<dbReference type="InterPro" id="IPR001131">
    <property type="entry name" value="Peptidase_M24B_aminopep-P_CS"/>
</dbReference>
<keyword evidence="8" id="KW-0031">Aminopeptidase</keyword>
<evidence type="ECO:0000256" key="5">
    <source>
        <dbReference type="ARBA" id="ARBA00023211"/>
    </source>
</evidence>
<evidence type="ECO:0000259" key="6">
    <source>
        <dbReference type="Pfam" id="PF00557"/>
    </source>
</evidence>
<evidence type="ECO:0000313" key="8">
    <source>
        <dbReference type="EMBL" id="THE14754.1"/>
    </source>
</evidence>
<dbReference type="PANTHER" id="PTHR46112">
    <property type="entry name" value="AMINOPEPTIDASE"/>
    <property type="match status" value="1"/>
</dbReference>
<dbReference type="STRING" id="1033734.GCA_000285535_03789"/>
<sequence length="364" mass="40756">MNQRLQQLSSWLKERDIACSFITSTPNVFYLTNFYTDPHERLLGLFVFQDEEPILICPNMELGQARNAGWQYEIIGFSDTDNPWELIQHSLSKRNVNVSTLALEKEHLTVERFEQIQKLFPSTTFVSAEEKLHMLRMIKEDQEVAILQEAAKLADYGVEVGVEAIAEGKTELDVLATIEFELKKKGIRQMSFDTMVLTGLKTAAPHGKPGLETIKKGDFVLFDLGVILDGYCSDITRTVAFGEISDQQREVYNTVLKAQLAAVDACKPGTRVGDIDVAARSIISNAGYGEYFTHRIGHGLGIDVHEFPSMNETNDLLLQKGMVFTIEPGIYVPEIGGVRIEDDMIITTDGAKTLTNFPKELITK</sequence>
<keyword evidence="8" id="KW-0645">Protease</keyword>
<name>A0A4S3PYL7_9BACI</name>
<dbReference type="GO" id="GO:0004177">
    <property type="term" value="F:aminopeptidase activity"/>
    <property type="evidence" value="ECO:0007669"/>
    <property type="project" value="UniProtKB-KW"/>
</dbReference>
<comment type="similarity">
    <text evidence="2">Belongs to the peptidase M24B family.</text>
</comment>
<dbReference type="InterPro" id="IPR029149">
    <property type="entry name" value="Creatin/AminoP/Spt16_N"/>
</dbReference>
<dbReference type="EMBL" id="SLUB01000003">
    <property type="protein sequence ID" value="THE14754.1"/>
    <property type="molecule type" value="Genomic_DNA"/>
</dbReference>
<reference evidence="8 9" key="1">
    <citation type="journal article" date="2019" name="Indoor Air">
        <title>Impacts of indoor surface finishes on bacterial viability.</title>
        <authorList>
            <person name="Hu J."/>
            <person name="Maamar S.B."/>
            <person name="Glawe A.J."/>
            <person name="Gottel N."/>
            <person name="Gilbert J.A."/>
            <person name="Hartmann E.M."/>
        </authorList>
    </citation>
    <scope>NUCLEOTIDE SEQUENCE [LARGE SCALE GENOMIC DNA]</scope>
    <source>
        <strain evidence="8 9">AF060A6</strain>
    </source>
</reference>
<dbReference type="SUPFAM" id="SSF55920">
    <property type="entry name" value="Creatinase/aminopeptidase"/>
    <property type="match status" value="1"/>
</dbReference>